<dbReference type="Pfam" id="PF04168">
    <property type="entry name" value="Alpha-E"/>
    <property type="match status" value="1"/>
</dbReference>
<keyword evidence="3" id="KW-1185">Reference proteome</keyword>
<dbReference type="AlphaFoldDB" id="A0A917EXK1"/>
<proteinExistence type="predicted"/>
<evidence type="ECO:0000313" key="3">
    <source>
        <dbReference type="Proteomes" id="UP000660110"/>
    </source>
</evidence>
<evidence type="ECO:0000259" key="1">
    <source>
        <dbReference type="Pfam" id="PF04168"/>
    </source>
</evidence>
<name>A0A917EXK1_HALAA</name>
<dbReference type="RefSeq" id="WP_188377332.1">
    <property type="nucleotide sequence ID" value="NZ_BMEL01000002.1"/>
</dbReference>
<dbReference type="EMBL" id="BMEL01000002">
    <property type="protein sequence ID" value="GGF21159.1"/>
    <property type="molecule type" value="Genomic_DNA"/>
</dbReference>
<dbReference type="PANTHER" id="PTHR34595">
    <property type="entry name" value="BLR5612 PROTEIN"/>
    <property type="match status" value="1"/>
</dbReference>
<dbReference type="PANTHER" id="PTHR34595:SF7">
    <property type="entry name" value="SLL1039 PROTEIN"/>
    <property type="match status" value="1"/>
</dbReference>
<reference evidence="2" key="2">
    <citation type="submission" date="2020-09" db="EMBL/GenBank/DDBJ databases">
        <authorList>
            <person name="Sun Q."/>
            <person name="Zhou Y."/>
        </authorList>
    </citation>
    <scope>NUCLEOTIDE SEQUENCE</scope>
    <source>
        <strain evidence="2">CGMCC 1.12153</strain>
    </source>
</reference>
<evidence type="ECO:0000313" key="2">
    <source>
        <dbReference type="EMBL" id="GGF21159.1"/>
    </source>
</evidence>
<organism evidence="2 3">
    <name type="scientific">Halobacillus andaensis</name>
    <dbReference type="NCBI Taxonomy" id="1176239"/>
    <lineage>
        <taxon>Bacteria</taxon>
        <taxon>Bacillati</taxon>
        <taxon>Bacillota</taxon>
        <taxon>Bacilli</taxon>
        <taxon>Bacillales</taxon>
        <taxon>Bacillaceae</taxon>
        <taxon>Halobacillus</taxon>
    </lineage>
</organism>
<gene>
    <name evidence="2" type="ORF">GCM10010954_19920</name>
</gene>
<protein>
    <recommendedName>
        <fullName evidence="1">DUF403 domain-containing protein</fullName>
    </recommendedName>
</protein>
<accession>A0A917EXK1</accession>
<dbReference type="InterPro" id="IPR007296">
    <property type="entry name" value="DUF403"/>
</dbReference>
<reference evidence="2" key="1">
    <citation type="journal article" date="2014" name="Int. J. Syst. Evol. Microbiol.">
        <title>Complete genome sequence of Corynebacterium casei LMG S-19264T (=DSM 44701T), isolated from a smear-ripened cheese.</title>
        <authorList>
            <consortium name="US DOE Joint Genome Institute (JGI-PGF)"/>
            <person name="Walter F."/>
            <person name="Albersmeier A."/>
            <person name="Kalinowski J."/>
            <person name="Ruckert C."/>
        </authorList>
    </citation>
    <scope>NUCLEOTIDE SEQUENCE</scope>
    <source>
        <strain evidence="2">CGMCC 1.12153</strain>
    </source>
</reference>
<dbReference type="InterPro" id="IPR051680">
    <property type="entry name" value="ATP-dep_Glu-Cys_Ligase-2"/>
</dbReference>
<dbReference type="Proteomes" id="UP000660110">
    <property type="component" value="Unassembled WGS sequence"/>
</dbReference>
<comment type="caution">
    <text evidence="2">The sequence shown here is derived from an EMBL/GenBank/DDBJ whole genome shotgun (WGS) entry which is preliminary data.</text>
</comment>
<feature type="domain" description="DUF403" evidence="1">
    <location>
        <begin position="1"/>
        <end position="312"/>
    </location>
</feature>
<sequence>MLSRVADSLYWMSRNIERSENNARILSTQLIHMLESSDQRVMDRDWEEILEICASKEEYYERYARLNRDTVIQYITLSPANPNSLQNSIVYARENAKATRDHIPDGLWQLINRFYLDKNAQQDQPMTPQATQNHLKDIIQMSMTCQGIIESTMTRGTPYTFIKIGKWIERAEKTARILNVICEKTLKEKNSTDTENYYHWLTALQIVNAYDSYIKEHPPTMNPKDVLTFLIENQNFPRSIRYCVDHILNAIHNLESGKISHYSEDLFKLLAGMQEEISRTDIMNMSTEELMAFLDTFQEYCHRISRTFSETYYLVEPVHASH</sequence>